<dbReference type="GO" id="GO:0004519">
    <property type="term" value="F:endonuclease activity"/>
    <property type="evidence" value="ECO:0007669"/>
    <property type="project" value="UniProtKB-KW"/>
</dbReference>
<evidence type="ECO:0000256" key="1">
    <source>
        <dbReference type="ARBA" id="ARBA00002180"/>
    </source>
</evidence>
<proteinExistence type="evidence at transcript level"/>
<keyword evidence="18" id="KW-0863">Zinc-finger</keyword>
<dbReference type="SUPFAM" id="SSF56672">
    <property type="entry name" value="DNA/RNA polymerases"/>
    <property type="match status" value="1"/>
</dbReference>
<dbReference type="GO" id="GO:0008270">
    <property type="term" value="F:zinc ion binding"/>
    <property type="evidence" value="ECO:0007669"/>
    <property type="project" value="UniProtKB-KW"/>
</dbReference>
<feature type="compositionally biased region" description="Basic and acidic residues" evidence="19">
    <location>
        <begin position="771"/>
        <end position="782"/>
    </location>
</feature>
<dbReference type="GO" id="GO:0042575">
    <property type="term" value="C:DNA polymerase complex"/>
    <property type="evidence" value="ECO:0007669"/>
    <property type="project" value="UniProtKB-ARBA"/>
</dbReference>
<feature type="domain" description="Integrase catalytic" evidence="21">
    <location>
        <begin position="456"/>
        <end position="631"/>
    </location>
</feature>
<keyword evidence="6" id="KW-0547">Nucleotide-binding</keyword>
<evidence type="ECO:0000313" key="22">
    <source>
        <dbReference type="EMBL" id="JAN95224.1"/>
    </source>
</evidence>
<dbReference type="InterPro" id="IPR012337">
    <property type="entry name" value="RNaseH-like_sf"/>
</dbReference>
<dbReference type="SMART" id="SM00343">
    <property type="entry name" value="ZnF_C2HC"/>
    <property type="match status" value="1"/>
</dbReference>
<evidence type="ECO:0000256" key="15">
    <source>
        <dbReference type="ARBA" id="ARBA00023113"/>
    </source>
</evidence>
<dbReference type="InterPro" id="IPR013103">
    <property type="entry name" value="RVT_2"/>
</dbReference>
<reference evidence="22" key="1">
    <citation type="journal article" date="2016" name="PLoS ONE">
        <title>A Deep Insight into the Sialome of Male and Female Aedes aegypti Mosquitoes.</title>
        <authorList>
            <person name="Ribeiro J.M."/>
            <person name="Martin-Martin I."/>
            <person name="Arca B."/>
            <person name="Calvo E."/>
        </authorList>
    </citation>
    <scope>NUCLEOTIDE SEQUENCE</scope>
    <source>
        <strain evidence="22">Liverpool</strain>
        <tissue evidence="22">Salivary glands</tissue>
    </source>
</reference>
<dbReference type="SUPFAM" id="SSF57756">
    <property type="entry name" value="Retrovirus zinc finger-like domains"/>
    <property type="match status" value="1"/>
</dbReference>
<keyword evidence="9" id="KW-0378">Hydrolase</keyword>
<keyword evidence="14" id="KW-0239">DNA-directed DNA polymerase</keyword>
<evidence type="ECO:0000256" key="14">
    <source>
        <dbReference type="ARBA" id="ARBA00022932"/>
    </source>
</evidence>
<dbReference type="InterPro" id="IPR054722">
    <property type="entry name" value="PolX-like_BBD"/>
</dbReference>
<sequence length="1322" mass="149483">MSENKFLFARLGNQNYQTWKLRMEMLLKREDLWSVVADVKPEPVTAVWTRSDQKCHATVVLYLEDSQLCLIKDAESAKDVWNKLKTYHEKATMTSRVSLLKKICSLNLCESGDVEKHLIELEELFDRLACAGQALEDPLKIAMMLRSLPDSYSGLVTALESRPEADLTMPFVKQRLLDEYQRRAERSVDTGEKVMKMQSKGQKKRLCYHCQKPGHFRKDCRLLLQQQQQQSKKSEEVPKSGKQEKKKKSDAKQVAESDSQLCFTVANVRHRSCWYIDSGCSSHMSNDRSFFVKLDASVRTEVVLADGSTTKADGIGEGFVDCVNSEGNVKKILFKDVLYIPKLDSALLSVRRLTQRGCKVNFSGSNCDIMSASGEKVALGELYGNLFVLKTVEYVKLSKEIRHLPNCQHTWHRRFGHRDPAAVERIQTEQLGVGLQLKDCGLRQVCEHCLAGKSSRIPFPKISQNRANSILELVYTDVCGPMSTVTPGGARYLMTLIDDYSRYTVVCLFRHKSDAASCIKRFVAHVKTKFGKTPCVIRSDGGGEYVNEELKTFYEQEGIRSQLTAAYSPQQNGVAERKNRSLQEMATCLLADAGLDKKFWGEAVSTAAYLQNRLPSRSVDTTPFEKWFGFKPILSHLKVFGSTAYVHIPDVKRVKLDNKAEKLVFVGYCEDRKAYRFLNPVKNSIVISRDARFIELGNGSLMEASTEDPTVESFGDDTWFKSQEEVAATQEEDNRPAGEEPLDNDVDSDDEFYGFEEAEASAEEENVEQETSSREIPREQRSTRGNLPVRLRDYIVDVAKVIEQEPLSYEEAVRGPEQDLWKAAMREEYDSLMKNNTWSLVEIPNGRKPVGCKWVYKRKEDVCGNVSKFKARLVAQGFSQQAGVDYDAVFAPVATQPTFRILLTVAGYKRMTVRHLDVKSAYLHGQLQEEIYMQQPKGFTVRGKEHLVCRLHRCLYGLKQGAKVWNDTISAILGELGFEQGRSDACLFTKKLESGELVYVLIYVDDMIVASVSEAEVDKVEKLLKKRISLSSLGEVSHFLGIRVTKDKDGFYALDQQTYVAKVASRFKLDKAKGSKVPMDVGYYRSREGSKLLSSNSDYRSLVGALLYVAVNTRPDVAACVSILSRKISEPSEVDWTELKRVVRYLLLTSDYKLRLSVNRQERMVLLGYSDADWGGDPTDRKSVTGYVFQLNQSSICWASRKQTAISLSSMEAEYVALSEACKELVWLRRLLEEIGVKQNGPTTVYEDNTSCIEFVGVDRQSRRSKHIDTRIFYARNLCEQGVVSVQYCSSESMMADVLTKPLGAAKQRRFAEMLGLVNSGQ</sequence>
<dbReference type="InterPro" id="IPR039537">
    <property type="entry name" value="Retrotran_Ty1/copia-like"/>
</dbReference>
<dbReference type="GO" id="GO:0003964">
    <property type="term" value="F:RNA-directed DNA polymerase activity"/>
    <property type="evidence" value="ECO:0007669"/>
    <property type="project" value="UniProtKB-KW"/>
</dbReference>
<keyword evidence="17" id="KW-0511">Multifunctional enzyme</keyword>
<evidence type="ECO:0000256" key="5">
    <source>
        <dbReference type="ARBA" id="ARBA00022723"/>
    </source>
</evidence>
<keyword evidence="3" id="KW-0645">Protease</keyword>
<keyword evidence="5" id="KW-0479">Metal-binding</keyword>
<dbReference type="EMBL" id="GDUN01000695">
    <property type="protein sequence ID" value="JAN95224.1"/>
    <property type="molecule type" value="mRNA"/>
</dbReference>
<feature type="region of interest" description="Disordered" evidence="19">
    <location>
        <begin position="227"/>
        <end position="252"/>
    </location>
</feature>
<dbReference type="PROSITE" id="PS50158">
    <property type="entry name" value="ZF_CCHC"/>
    <property type="match status" value="1"/>
</dbReference>
<keyword evidence="10" id="KW-0067">ATP-binding</keyword>
<evidence type="ECO:0000259" key="21">
    <source>
        <dbReference type="PROSITE" id="PS50994"/>
    </source>
</evidence>
<dbReference type="Pfam" id="PF00665">
    <property type="entry name" value="rve"/>
    <property type="match status" value="1"/>
</dbReference>
<keyword evidence="4" id="KW-0540">Nuclease</keyword>
<feature type="region of interest" description="Disordered" evidence="19">
    <location>
        <begin position="726"/>
        <end position="782"/>
    </location>
</feature>
<dbReference type="Pfam" id="PF14223">
    <property type="entry name" value="Retrotran_gag_2"/>
    <property type="match status" value="1"/>
</dbReference>
<keyword evidence="14" id="KW-0808">Transferase</keyword>
<organism evidence="22">
    <name type="scientific">Aedes aegypti</name>
    <name type="common">Yellowfever mosquito</name>
    <name type="synonym">Culex aegypti</name>
    <dbReference type="NCBI Taxonomy" id="7159"/>
    <lineage>
        <taxon>Eukaryota</taxon>
        <taxon>Metazoa</taxon>
        <taxon>Ecdysozoa</taxon>
        <taxon>Arthropoda</taxon>
        <taxon>Hexapoda</taxon>
        <taxon>Insecta</taxon>
        <taxon>Pterygota</taxon>
        <taxon>Neoptera</taxon>
        <taxon>Endopterygota</taxon>
        <taxon>Diptera</taxon>
        <taxon>Nematocera</taxon>
        <taxon>Culicoidea</taxon>
        <taxon>Culicidae</taxon>
        <taxon>Culicinae</taxon>
        <taxon>Aedini</taxon>
        <taxon>Aedes</taxon>
        <taxon>Stegomyia</taxon>
    </lineage>
</organism>
<evidence type="ECO:0000256" key="8">
    <source>
        <dbReference type="ARBA" id="ARBA00022759"/>
    </source>
</evidence>
<dbReference type="PANTHER" id="PTHR42648:SF11">
    <property type="entry name" value="TRANSPOSON TY4-P GAG-POL POLYPROTEIN"/>
    <property type="match status" value="1"/>
</dbReference>
<dbReference type="InterPro" id="IPR001584">
    <property type="entry name" value="Integrase_cat-core"/>
</dbReference>
<dbReference type="PANTHER" id="PTHR42648">
    <property type="entry name" value="TRANSPOSASE, PUTATIVE-RELATED"/>
    <property type="match status" value="1"/>
</dbReference>
<keyword evidence="2" id="KW-1188">Viral release from host cell</keyword>
<accession>A0A0P6IU13</accession>
<dbReference type="GO" id="GO:0003676">
    <property type="term" value="F:nucleic acid binding"/>
    <property type="evidence" value="ECO:0007669"/>
    <property type="project" value="InterPro"/>
</dbReference>
<evidence type="ECO:0000256" key="11">
    <source>
        <dbReference type="ARBA" id="ARBA00022842"/>
    </source>
</evidence>
<dbReference type="Pfam" id="PF07727">
    <property type="entry name" value="RVT_2"/>
    <property type="match status" value="1"/>
</dbReference>
<keyword evidence="7" id="KW-0064">Aspartyl protease</keyword>
<dbReference type="CDD" id="cd09272">
    <property type="entry name" value="RNase_HI_RT_Ty1"/>
    <property type="match status" value="1"/>
</dbReference>
<dbReference type="SUPFAM" id="SSF53098">
    <property type="entry name" value="Ribonuclease H-like"/>
    <property type="match status" value="1"/>
</dbReference>
<keyword evidence="11" id="KW-0460">Magnesium</keyword>
<dbReference type="InterPro" id="IPR001878">
    <property type="entry name" value="Znf_CCHC"/>
</dbReference>
<protein>
    <submittedName>
        <fullName evidence="22">Putative pol polyprotein</fullName>
    </submittedName>
</protein>
<evidence type="ECO:0000259" key="20">
    <source>
        <dbReference type="PROSITE" id="PS50158"/>
    </source>
</evidence>
<dbReference type="Pfam" id="PF25597">
    <property type="entry name" value="SH3_retrovirus"/>
    <property type="match status" value="1"/>
</dbReference>
<evidence type="ECO:0000256" key="2">
    <source>
        <dbReference type="ARBA" id="ARBA00022612"/>
    </source>
</evidence>
<name>A0A0P6IU13_AEDAE</name>
<keyword evidence="13" id="KW-0695">RNA-directed DNA polymerase</keyword>
<dbReference type="InterPro" id="IPR036397">
    <property type="entry name" value="RNaseH_sf"/>
</dbReference>
<dbReference type="Pfam" id="PF22936">
    <property type="entry name" value="Pol_BBD"/>
    <property type="match status" value="1"/>
</dbReference>
<feature type="compositionally biased region" description="Acidic residues" evidence="19">
    <location>
        <begin position="740"/>
        <end position="768"/>
    </location>
</feature>
<keyword evidence="8" id="KW-0255">Endonuclease</keyword>
<dbReference type="GO" id="GO:0006310">
    <property type="term" value="P:DNA recombination"/>
    <property type="evidence" value="ECO:0007669"/>
    <property type="project" value="UniProtKB-KW"/>
</dbReference>
<keyword evidence="16" id="KW-0233">DNA recombination</keyword>
<dbReference type="GO" id="GO:0015074">
    <property type="term" value="P:DNA integration"/>
    <property type="evidence" value="ECO:0007669"/>
    <property type="project" value="UniProtKB-KW"/>
</dbReference>
<feature type="domain" description="CCHC-type" evidence="20">
    <location>
        <begin position="207"/>
        <end position="221"/>
    </location>
</feature>
<evidence type="ECO:0000256" key="6">
    <source>
        <dbReference type="ARBA" id="ARBA00022741"/>
    </source>
</evidence>
<dbReference type="GO" id="GO:0006508">
    <property type="term" value="P:proteolysis"/>
    <property type="evidence" value="ECO:0007669"/>
    <property type="project" value="UniProtKB-KW"/>
</dbReference>
<dbReference type="GO" id="GO:0003887">
    <property type="term" value="F:DNA-directed DNA polymerase activity"/>
    <property type="evidence" value="ECO:0007669"/>
    <property type="project" value="UniProtKB-KW"/>
</dbReference>
<evidence type="ECO:0000256" key="12">
    <source>
        <dbReference type="ARBA" id="ARBA00022908"/>
    </source>
</evidence>
<evidence type="ECO:0000256" key="10">
    <source>
        <dbReference type="ARBA" id="ARBA00022840"/>
    </source>
</evidence>
<dbReference type="Gene3D" id="4.10.60.10">
    <property type="entry name" value="Zinc finger, CCHC-type"/>
    <property type="match status" value="1"/>
</dbReference>
<evidence type="ECO:0000256" key="19">
    <source>
        <dbReference type="SAM" id="MobiDB-lite"/>
    </source>
</evidence>
<feature type="compositionally biased region" description="Basic and acidic residues" evidence="19">
    <location>
        <begin position="232"/>
        <end position="243"/>
    </location>
</feature>
<evidence type="ECO:0000256" key="4">
    <source>
        <dbReference type="ARBA" id="ARBA00022722"/>
    </source>
</evidence>
<evidence type="ECO:0000256" key="18">
    <source>
        <dbReference type="PROSITE-ProRule" id="PRU00047"/>
    </source>
</evidence>
<dbReference type="InterPro" id="IPR057670">
    <property type="entry name" value="SH3_retrovirus"/>
</dbReference>
<keyword evidence="15" id="KW-0917">Virion maturation</keyword>
<dbReference type="InterPro" id="IPR036875">
    <property type="entry name" value="Znf_CCHC_sf"/>
</dbReference>
<dbReference type="PROSITE" id="PS50994">
    <property type="entry name" value="INTEGRASE"/>
    <property type="match status" value="1"/>
</dbReference>
<dbReference type="InterPro" id="IPR043502">
    <property type="entry name" value="DNA/RNA_pol_sf"/>
</dbReference>
<keyword evidence="12" id="KW-0229">DNA integration</keyword>
<dbReference type="GO" id="GO:0005524">
    <property type="term" value="F:ATP binding"/>
    <property type="evidence" value="ECO:0007669"/>
    <property type="project" value="UniProtKB-KW"/>
</dbReference>
<evidence type="ECO:0000256" key="7">
    <source>
        <dbReference type="ARBA" id="ARBA00022750"/>
    </source>
</evidence>
<keyword evidence="18" id="KW-0862">Zinc</keyword>
<keyword evidence="14" id="KW-0548">Nucleotidyltransferase</keyword>
<evidence type="ECO:0000256" key="16">
    <source>
        <dbReference type="ARBA" id="ARBA00023172"/>
    </source>
</evidence>
<evidence type="ECO:0000256" key="17">
    <source>
        <dbReference type="ARBA" id="ARBA00023268"/>
    </source>
</evidence>
<evidence type="ECO:0000256" key="3">
    <source>
        <dbReference type="ARBA" id="ARBA00022670"/>
    </source>
</evidence>
<dbReference type="Pfam" id="PF00098">
    <property type="entry name" value="zf-CCHC"/>
    <property type="match status" value="1"/>
</dbReference>
<evidence type="ECO:0000256" key="9">
    <source>
        <dbReference type="ARBA" id="ARBA00022801"/>
    </source>
</evidence>
<comment type="function">
    <text evidence="1">The aspartyl protease (PR) mediates the proteolytic cleavages of the Gag and Gag-Pol polyproteins after assembly of the VLP.</text>
</comment>
<evidence type="ECO:0000256" key="13">
    <source>
        <dbReference type="ARBA" id="ARBA00022918"/>
    </source>
</evidence>
<dbReference type="GO" id="GO:0004190">
    <property type="term" value="F:aspartic-type endopeptidase activity"/>
    <property type="evidence" value="ECO:0007669"/>
    <property type="project" value="UniProtKB-KW"/>
</dbReference>
<dbReference type="Gene3D" id="3.30.420.10">
    <property type="entry name" value="Ribonuclease H-like superfamily/Ribonuclease H"/>
    <property type="match status" value="1"/>
</dbReference>